<dbReference type="AlphaFoldDB" id="A0AA37W988"/>
<evidence type="ECO:0000256" key="7">
    <source>
        <dbReference type="ARBA" id="ARBA00023136"/>
    </source>
</evidence>
<keyword evidence="7 9" id="KW-0472">Membrane</keyword>
<protein>
    <submittedName>
        <fullName evidence="11">Cytochrome c1</fullName>
    </submittedName>
</protein>
<dbReference type="RefSeq" id="WP_284383573.1">
    <property type="nucleotide sequence ID" value="NZ_BSNM01000026.1"/>
</dbReference>
<dbReference type="EMBL" id="BSNM01000026">
    <property type="protein sequence ID" value="GLQ33238.1"/>
    <property type="molecule type" value="Genomic_DNA"/>
</dbReference>
<name>A0AA37W988_9GAMM</name>
<proteinExistence type="predicted"/>
<sequence length="253" mass="28764">MKKLISVFLLSIVAPLTAVASGSGYHLDDMKPNVSNKASLQRGAQTFVNYCMGCHEMQYSRYERVADDLEIPHELMVENLIFNDSKIGQLMTNAMTVDAAKRWFGAAPPDLTLVARVRGEDWLYTYLRTFYEDSTRPLGVNNEVFPNVGMPHVLMELQGLQKKGCAQVAVDIDVLTGQDITEERCDVLYLAEEGSQSPAEYEETVYDLVNFLVYTAEPMQQERVRIGIIVMLFLVVLFICAYLLNREYWKDIH</sequence>
<feature type="binding site" description="covalent" evidence="8">
    <location>
        <position position="51"/>
    </location>
    <ligand>
        <name>heme c</name>
        <dbReference type="ChEBI" id="CHEBI:61717"/>
    </ligand>
</feature>
<dbReference type="Gene3D" id="1.10.760.10">
    <property type="entry name" value="Cytochrome c-like domain"/>
    <property type="match status" value="1"/>
</dbReference>
<feature type="transmembrane region" description="Helical" evidence="9">
    <location>
        <begin position="224"/>
        <end position="244"/>
    </location>
</feature>
<keyword evidence="2 8" id="KW-0349">Heme</keyword>
<keyword evidence="3 9" id="KW-0812">Transmembrane</keyword>
<keyword evidence="5 9" id="KW-1133">Transmembrane helix</keyword>
<dbReference type="GO" id="GO:0016020">
    <property type="term" value="C:membrane"/>
    <property type="evidence" value="ECO:0007669"/>
    <property type="project" value="UniProtKB-SubCell"/>
</dbReference>
<comment type="caution">
    <text evidence="11">The sequence shown here is derived from an EMBL/GenBank/DDBJ whole genome shotgun (WGS) entry which is preliminary data.</text>
</comment>
<evidence type="ECO:0000256" key="1">
    <source>
        <dbReference type="ARBA" id="ARBA00004370"/>
    </source>
</evidence>
<feature type="chain" id="PRO_5041453675" evidence="10">
    <location>
        <begin position="21"/>
        <end position="253"/>
    </location>
</feature>
<evidence type="ECO:0000256" key="8">
    <source>
        <dbReference type="PIRSR" id="PIRSR602326-1"/>
    </source>
</evidence>
<dbReference type="GO" id="GO:0046872">
    <property type="term" value="F:metal ion binding"/>
    <property type="evidence" value="ECO:0007669"/>
    <property type="project" value="UniProtKB-KW"/>
</dbReference>
<comment type="subcellular location">
    <subcellularLocation>
        <location evidence="1">Membrane</location>
    </subcellularLocation>
</comment>
<dbReference type="InterPro" id="IPR002326">
    <property type="entry name" value="Cyt_c1"/>
</dbReference>
<keyword evidence="10" id="KW-0732">Signal</keyword>
<comment type="cofactor">
    <cofactor evidence="8">
        <name>heme c</name>
        <dbReference type="ChEBI" id="CHEBI:61717"/>
    </cofactor>
    <text evidence="8">Binds 1 heme c group covalently per subunit.</text>
</comment>
<evidence type="ECO:0000256" key="5">
    <source>
        <dbReference type="ARBA" id="ARBA00022989"/>
    </source>
</evidence>
<evidence type="ECO:0000313" key="11">
    <source>
        <dbReference type="EMBL" id="GLQ33238.1"/>
    </source>
</evidence>
<feature type="binding site" description="covalent" evidence="8">
    <location>
        <position position="55"/>
    </location>
    <ligand>
        <name>heme c</name>
        <dbReference type="ChEBI" id="CHEBI:61717"/>
    </ligand>
</feature>
<dbReference type="InterPro" id="IPR036909">
    <property type="entry name" value="Cyt_c-like_dom_sf"/>
</dbReference>
<dbReference type="Proteomes" id="UP001161389">
    <property type="component" value="Unassembled WGS sequence"/>
</dbReference>
<dbReference type="GO" id="GO:0009055">
    <property type="term" value="F:electron transfer activity"/>
    <property type="evidence" value="ECO:0007669"/>
    <property type="project" value="InterPro"/>
</dbReference>
<evidence type="ECO:0000256" key="10">
    <source>
        <dbReference type="SAM" id="SignalP"/>
    </source>
</evidence>
<keyword evidence="6 8" id="KW-0408">Iron</keyword>
<evidence type="ECO:0000256" key="4">
    <source>
        <dbReference type="ARBA" id="ARBA00022723"/>
    </source>
</evidence>
<organism evidence="11 12">
    <name type="scientific">Litoribrevibacter albus</name>
    <dbReference type="NCBI Taxonomy" id="1473156"/>
    <lineage>
        <taxon>Bacteria</taxon>
        <taxon>Pseudomonadati</taxon>
        <taxon>Pseudomonadota</taxon>
        <taxon>Gammaproteobacteria</taxon>
        <taxon>Oceanospirillales</taxon>
        <taxon>Oceanospirillaceae</taxon>
        <taxon>Litoribrevibacter</taxon>
    </lineage>
</organism>
<evidence type="ECO:0000256" key="3">
    <source>
        <dbReference type="ARBA" id="ARBA00022692"/>
    </source>
</evidence>
<evidence type="ECO:0000256" key="2">
    <source>
        <dbReference type="ARBA" id="ARBA00022617"/>
    </source>
</evidence>
<dbReference type="PANTHER" id="PTHR10266">
    <property type="entry name" value="CYTOCHROME C1"/>
    <property type="match status" value="1"/>
</dbReference>
<reference evidence="11" key="1">
    <citation type="journal article" date="2014" name="Int. J. Syst. Evol. Microbiol.">
        <title>Complete genome sequence of Corynebacterium casei LMG S-19264T (=DSM 44701T), isolated from a smear-ripened cheese.</title>
        <authorList>
            <consortium name="US DOE Joint Genome Institute (JGI-PGF)"/>
            <person name="Walter F."/>
            <person name="Albersmeier A."/>
            <person name="Kalinowski J."/>
            <person name="Ruckert C."/>
        </authorList>
    </citation>
    <scope>NUCLEOTIDE SEQUENCE</scope>
    <source>
        <strain evidence="11">NBRC 110071</strain>
    </source>
</reference>
<accession>A0AA37W988</accession>
<dbReference type="Pfam" id="PF02167">
    <property type="entry name" value="Cytochrom_C1"/>
    <property type="match status" value="1"/>
</dbReference>
<evidence type="ECO:0000256" key="6">
    <source>
        <dbReference type="ARBA" id="ARBA00023004"/>
    </source>
</evidence>
<dbReference type="GO" id="GO:0020037">
    <property type="term" value="F:heme binding"/>
    <property type="evidence" value="ECO:0007669"/>
    <property type="project" value="InterPro"/>
</dbReference>
<evidence type="ECO:0000313" key="12">
    <source>
        <dbReference type="Proteomes" id="UP001161389"/>
    </source>
</evidence>
<gene>
    <name evidence="11" type="ORF">GCM10007876_37180</name>
</gene>
<feature type="signal peptide" evidence="10">
    <location>
        <begin position="1"/>
        <end position="20"/>
    </location>
</feature>
<keyword evidence="12" id="KW-1185">Reference proteome</keyword>
<reference evidence="11" key="2">
    <citation type="submission" date="2023-01" db="EMBL/GenBank/DDBJ databases">
        <title>Draft genome sequence of Litoribrevibacter albus strain NBRC 110071.</title>
        <authorList>
            <person name="Sun Q."/>
            <person name="Mori K."/>
        </authorList>
    </citation>
    <scope>NUCLEOTIDE SEQUENCE</scope>
    <source>
        <strain evidence="11">NBRC 110071</strain>
    </source>
</reference>
<dbReference type="PRINTS" id="PR00603">
    <property type="entry name" value="CYTOCHROMEC1"/>
</dbReference>
<dbReference type="PANTHER" id="PTHR10266:SF3">
    <property type="entry name" value="CYTOCHROME C1, HEME PROTEIN, MITOCHONDRIAL"/>
    <property type="match status" value="1"/>
</dbReference>
<evidence type="ECO:0000256" key="9">
    <source>
        <dbReference type="SAM" id="Phobius"/>
    </source>
</evidence>
<keyword evidence="4 8" id="KW-0479">Metal-binding</keyword>
<dbReference type="SUPFAM" id="SSF46626">
    <property type="entry name" value="Cytochrome c"/>
    <property type="match status" value="1"/>
</dbReference>
<feature type="binding site" description="covalent" evidence="8">
    <location>
        <position position="54"/>
    </location>
    <ligand>
        <name>heme c</name>
        <dbReference type="ChEBI" id="CHEBI:61717"/>
    </ligand>
</feature>